<feature type="region of interest" description="Disordered" evidence="1">
    <location>
        <begin position="87"/>
        <end position="165"/>
    </location>
</feature>
<name>A0A2U2HNW0_9BURK</name>
<gene>
    <name evidence="3" type="ORF">C7C56_008135</name>
</gene>
<evidence type="ECO:0000313" key="3">
    <source>
        <dbReference type="EMBL" id="PWF49142.1"/>
    </source>
</evidence>
<evidence type="ECO:0000256" key="1">
    <source>
        <dbReference type="SAM" id="MobiDB-lite"/>
    </source>
</evidence>
<sequence>MTDEYNFPGYKLPVNPYFEQGTIACGFVTPKQDRIPQVQSIPPRRVLPIIFIPGIMGSNLRMSAARQAQLEKDNNISWRPEHTLETLASANDTAEERQLRLDPDETEVDTYDPVRNPTGDPDETSDERNEEVEVDFSYKVEPAINPPLLRSDPRGTSGRRTSEQKARARGWGEVYFDSYRELLEMCEERLNTAFYGGKMDSWWKKIIDVAPAKWGAHAQPVLAPLDEATLRAAVKGCWFPVHAMGYNWLKGNEESGTVIANRIRALMKNYEAQGFQCEKVILITHSMGGLVARAAIHPAMGGLNDKVLGIVHGVMPAIGAGAAYKRMRCGFEGSGITTDVLGSTGAHVTPVLGNAQGGLELLPSQAYGNDWLRVQHTGKIIKSLPEKGDPYEEIYKVKGKWFNLLQEGWINPARQRNSSFENTCHLLDLAKKFHSNINETYHDQSYAHYGAGAAHPAWRRVVWAVDDRARVVDVNLLNLVADDRKGVLTLVDPRFPSPVGQPGPRFTATMSVAADPGDQTVPLHSAEHQLRSGKFKGIFRQHGYEHQASYSDESALFSTLFSVVRIAYTMGWSK</sequence>
<feature type="domain" description="GPI inositol-deacylase PGAP1-like alpha/beta" evidence="2">
    <location>
        <begin position="260"/>
        <end position="297"/>
    </location>
</feature>
<evidence type="ECO:0000259" key="2">
    <source>
        <dbReference type="Pfam" id="PF07819"/>
    </source>
</evidence>
<dbReference type="AlphaFoldDB" id="A0A2U2HNW0"/>
<dbReference type="Proteomes" id="UP000241421">
    <property type="component" value="Unassembled WGS sequence"/>
</dbReference>
<protein>
    <recommendedName>
        <fullName evidence="2">GPI inositol-deacylase PGAP1-like alpha/beta domain-containing protein</fullName>
    </recommendedName>
</protein>
<dbReference type="InterPro" id="IPR012908">
    <property type="entry name" value="PGAP1-ab_dom-like"/>
</dbReference>
<proteinExistence type="predicted"/>
<dbReference type="GO" id="GO:0016788">
    <property type="term" value="F:hydrolase activity, acting on ester bonds"/>
    <property type="evidence" value="ECO:0007669"/>
    <property type="project" value="InterPro"/>
</dbReference>
<reference evidence="3 4" key="1">
    <citation type="submission" date="2018-04" db="EMBL/GenBank/DDBJ databases">
        <title>Massilia violaceinigra sp. nov., a novel purple-pigmented bacterium isolated from Tianshan glacier, Xinjiang, China.</title>
        <authorList>
            <person name="Wang H."/>
        </authorList>
    </citation>
    <scope>NUCLEOTIDE SEQUENCE [LARGE SCALE GENOMIC DNA]</scope>
    <source>
        <strain evidence="3 4">B448-2</strain>
    </source>
</reference>
<dbReference type="InterPro" id="IPR029058">
    <property type="entry name" value="AB_hydrolase_fold"/>
</dbReference>
<dbReference type="EMBL" id="PXWF02000114">
    <property type="protein sequence ID" value="PWF49142.1"/>
    <property type="molecule type" value="Genomic_DNA"/>
</dbReference>
<evidence type="ECO:0000313" key="4">
    <source>
        <dbReference type="Proteomes" id="UP000241421"/>
    </source>
</evidence>
<dbReference type="PANTHER" id="PTHR11440">
    <property type="entry name" value="LECITHIN-CHOLESTEROL ACYLTRANSFERASE-RELATED"/>
    <property type="match status" value="1"/>
</dbReference>
<organism evidence="3 4">
    <name type="scientific">Massilia glaciei</name>
    <dbReference type="NCBI Taxonomy" id="1524097"/>
    <lineage>
        <taxon>Bacteria</taxon>
        <taxon>Pseudomonadati</taxon>
        <taxon>Pseudomonadota</taxon>
        <taxon>Betaproteobacteria</taxon>
        <taxon>Burkholderiales</taxon>
        <taxon>Oxalobacteraceae</taxon>
        <taxon>Telluria group</taxon>
        <taxon>Massilia</taxon>
    </lineage>
</organism>
<keyword evidence="4" id="KW-1185">Reference proteome</keyword>
<dbReference type="SUPFAM" id="SSF53474">
    <property type="entry name" value="alpha/beta-Hydrolases"/>
    <property type="match status" value="1"/>
</dbReference>
<comment type="caution">
    <text evidence="3">The sequence shown here is derived from an EMBL/GenBank/DDBJ whole genome shotgun (WGS) entry which is preliminary data.</text>
</comment>
<dbReference type="Gene3D" id="3.40.50.1820">
    <property type="entry name" value="alpha/beta hydrolase"/>
    <property type="match status" value="1"/>
</dbReference>
<dbReference type="OrthoDB" id="9814331at2"/>
<dbReference type="RefSeq" id="WP_109246562.1">
    <property type="nucleotide sequence ID" value="NZ_PXWF02000114.1"/>
</dbReference>
<feature type="compositionally biased region" description="Acidic residues" evidence="1">
    <location>
        <begin position="120"/>
        <end position="134"/>
    </location>
</feature>
<feature type="compositionally biased region" description="Basic and acidic residues" evidence="1">
    <location>
        <begin position="94"/>
        <end position="103"/>
    </location>
</feature>
<dbReference type="Pfam" id="PF07819">
    <property type="entry name" value="PGAP1"/>
    <property type="match status" value="1"/>
</dbReference>
<accession>A0A2U2HNW0</accession>